<proteinExistence type="predicted"/>
<keyword evidence="2" id="KW-1185">Reference proteome</keyword>
<dbReference type="EMBL" id="FRAF01000001">
    <property type="protein sequence ID" value="SHJ50341.1"/>
    <property type="molecule type" value="Genomic_DNA"/>
</dbReference>
<name>A0A1M6JUI2_9BACL</name>
<dbReference type="STRING" id="1830138.SAMN05443507_10155"/>
<dbReference type="SUPFAM" id="SSF51445">
    <property type="entry name" value="(Trans)glycosidases"/>
    <property type="match status" value="1"/>
</dbReference>
<dbReference type="AlphaFoldDB" id="A0A1M6JUI2"/>
<evidence type="ECO:0000313" key="2">
    <source>
        <dbReference type="Proteomes" id="UP000184016"/>
    </source>
</evidence>
<dbReference type="InterPro" id="IPR013780">
    <property type="entry name" value="Glyco_hydro_b"/>
</dbReference>
<dbReference type="Gene3D" id="3.20.20.80">
    <property type="entry name" value="Glycosidases"/>
    <property type="match status" value="1"/>
</dbReference>
<dbReference type="InterPro" id="IPR017853">
    <property type="entry name" value="GH"/>
</dbReference>
<sequence>MKAVDPKIQIGVVLTCPFNWPWGVKTPADWNKTVLNTLKQDPDAVNFVIVHWYAQNPGNESDSGLLSSTSQNPLMMSELRQEISNDLSPAAAKRLKVFVTETNSVSYNPGKQTTSLVNALFLDDDMLSWLQSGAANVDWWDLHNGAFAGNTSPSLYGNTTYGDYGLLSNGSSVTTSSGNTVTEPPVNTPFPTYYGFELAGDLVKPGATIVGSTASVSDIAVHATQLRDGKLAVMIINKNPNKVYQVSLDLKGFRPNGTGIEYTYGEKSSGITYQHFHQFGKTISVQPYSVTDFIFNGSSLGKNQTN</sequence>
<evidence type="ECO:0000313" key="1">
    <source>
        <dbReference type="EMBL" id="SHJ50341.1"/>
    </source>
</evidence>
<accession>A0A1M6JUI2</accession>
<protein>
    <submittedName>
        <fullName evidence="1">Uncharacterized protein</fullName>
    </submittedName>
</protein>
<dbReference type="Gene3D" id="2.60.40.1180">
    <property type="entry name" value="Golgi alpha-mannosidase II"/>
    <property type="match status" value="1"/>
</dbReference>
<gene>
    <name evidence="1" type="ORF">SAMN05443507_10155</name>
</gene>
<dbReference type="RefSeq" id="WP_072872571.1">
    <property type="nucleotide sequence ID" value="NZ_FRAF01000001.1"/>
</dbReference>
<dbReference type="Proteomes" id="UP000184016">
    <property type="component" value="Unassembled WGS sequence"/>
</dbReference>
<reference evidence="2" key="1">
    <citation type="submission" date="2016-11" db="EMBL/GenBank/DDBJ databases">
        <authorList>
            <person name="Varghese N."/>
            <person name="Submissions S."/>
        </authorList>
    </citation>
    <scope>NUCLEOTIDE SEQUENCE [LARGE SCALE GENOMIC DNA]</scope>
    <source>
        <strain evidence="2">USBA-503</strain>
    </source>
</reference>
<dbReference type="OrthoDB" id="9801198at2"/>
<organism evidence="1 2">
    <name type="scientific">Alicyclobacillus tolerans</name>
    <dbReference type="NCBI Taxonomy" id="90970"/>
    <lineage>
        <taxon>Bacteria</taxon>
        <taxon>Bacillati</taxon>
        <taxon>Bacillota</taxon>
        <taxon>Bacilli</taxon>
        <taxon>Bacillales</taxon>
        <taxon>Alicyclobacillaceae</taxon>
        <taxon>Alicyclobacillus</taxon>
    </lineage>
</organism>